<sequence length="558" mass="64921">MKKTTAILSLFLTLFMSCQTGKKEKDTENKTITENFITNEYSDLVTLFKEWRIFEKPPLLDGAPDYTKETFEMRWSRFKELQSELKSIDTTNWALENKVDWMIVWAEMNGYDFNHRILKPWARDPAFYKSVWSNRSDVPAHEGPTHHGITELWTYTFPLSDEERPKFLNDLKKIVPINAQAKKNLIGNAKDLWVTGIRDIQHQSVVLNNLKKQAHIKEDLELVTVIDKAIASTNELVSWLQAKSSSKTGPSGIGKDNYTWYLQNVHLVPLTWDNEVMILKRELSRAWSSLKLEEHRNRNLPKLMDVNSPEAYAKMADEAAESLINFLDQQDIVTVKPYFDPALRKHLGDYIPKEKRNFFAIGQHYDPRPLYSHFYHWFELARMDNEPHKSEIRKEPLLYNIFDSRNEGTATAVEEMFMQAGLYDDSPRTKEIVYIMIAQRAARGLGSLYAHANEMTMEEAGGIHSEYTPRGWMKTEKELLIFEQHLYLRQPGYGTSYITGKYLLENTMADYARIQELQNKPFVLKDFFDTLNSIGNIPISLANWQITGSNDHLKIINN</sequence>
<evidence type="ECO:0008006" key="3">
    <source>
        <dbReference type="Google" id="ProtNLM"/>
    </source>
</evidence>
<comment type="caution">
    <text evidence="1">The sequence shown here is derived from an EMBL/GenBank/DDBJ whole genome shotgun (WGS) entry which is preliminary data.</text>
</comment>
<gene>
    <name evidence="1" type="ORF">RXV94_01850</name>
</gene>
<accession>A0ABU3U3A2</accession>
<dbReference type="PROSITE" id="PS51257">
    <property type="entry name" value="PROKAR_LIPOPROTEIN"/>
    <property type="match status" value="1"/>
</dbReference>
<proteinExistence type="predicted"/>
<dbReference type="Proteomes" id="UP001268651">
    <property type="component" value="Unassembled WGS sequence"/>
</dbReference>
<protein>
    <recommendedName>
        <fullName evidence="3">DUF885 domain-containing protein</fullName>
    </recommendedName>
</protein>
<organism evidence="1 2">
    <name type="scientific">Gilvirhabdus luticola</name>
    <dbReference type="NCBI Taxonomy" id="3079858"/>
    <lineage>
        <taxon>Bacteria</taxon>
        <taxon>Pseudomonadati</taxon>
        <taxon>Bacteroidota</taxon>
        <taxon>Flavobacteriia</taxon>
        <taxon>Flavobacteriales</taxon>
        <taxon>Flavobacteriaceae</taxon>
        <taxon>Gilvirhabdus</taxon>
    </lineage>
</organism>
<evidence type="ECO:0000313" key="2">
    <source>
        <dbReference type="Proteomes" id="UP001268651"/>
    </source>
</evidence>
<name>A0ABU3U3A2_9FLAO</name>
<evidence type="ECO:0000313" key="1">
    <source>
        <dbReference type="EMBL" id="MDU8884885.1"/>
    </source>
</evidence>
<dbReference type="EMBL" id="JAWHTF010000001">
    <property type="protein sequence ID" value="MDU8884885.1"/>
    <property type="molecule type" value="Genomic_DNA"/>
</dbReference>
<dbReference type="RefSeq" id="WP_316660671.1">
    <property type="nucleotide sequence ID" value="NZ_JAWHTF010000001.1"/>
</dbReference>
<reference evidence="1 2" key="1">
    <citation type="submission" date="2023-10" db="EMBL/GenBank/DDBJ databases">
        <title>Marimonas sp. nov. isolated from tidal mud flat.</title>
        <authorList>
            <person name="Jaincy N.J."/>
            <person name="Srinivasan S."/>
            <person name="Lee S.-S."/>
        </authorList>
    </citation>
    <scope>NUCLEOTIDE SEQUENCE [LARGE SCALE GENOMIC DNA]</scope>
    <source>
        <strain evidence="1 2">MJ-SS3</strain>
    </source>
</reference>
<keyword evidence="2" id="KW-1185">Reference proteome</keyword>